<name>A0A6J4PI39_9BACT</name>
<evidence type="ECO:0000256" key="1">
    <source>
        <dbReference type="SAM" id="MobiDB-lite"/>
    </source>
</evidence>
<feature type="compositionally biased region" description="Low complexity" evidence="1">
    <location>
        <begin position="23"/>
        <end position="34"/>
    </location>
</feature>
<feature type="non-terminal residue" evidence="2">
    <location>
        <position position="70"/>
    </location>
</feature>
<feature type="non-terminal residue" evidence="2">
    <location>
        <position position="1"/>
    </location>
</feature>
<gene>
    <name evidence="2" type="ORF">AVDCRST_MAG64-2456</name>
</gene>
<accession>A0A6J4PI39</accession>
<reference evidence="2" key="1">
    <citation type="submission" date="2020-02" db="EMBL/GenBank/DDBJ databases">
        <authorList>
            <person name="Meier V. D."/>
        </authorList>
    </citation>
    <scope>NUCLEOTIDE SEQUENCE</scope>
    <source>
        <strain evidence="2">AVDCRST_MAG64</strain>
    </source>
</reference>
<feature type="region of interest" description="Disordered" evidence="1">
    <location>
        <begin position="15"/>
        <end position="34"/>
    </location>
</feature>
<evidence type="ECO:0000313" key="2">
    <source>
        <dbReference type="EMBL" id="CAA9413432.1"/>
    </source>
</evidence>
<dbReference type="EMBL" id="CADCUQ010000546">
    <property type="protein sequence ID" value="CAA9413432.1"/>
    <property type="molecule type" value="Genomic_DNA"/>
</dbReference>
<sequence>VKALPRLLVRGGVRPGGRRVRAGRGPADGVQVPGDRVGVRRAGAARGGPPDVPRADALGAGDRTGRADGV</sequence>
<feature type="region of interest" description="Disordered" evidence="1">
    <location>
        <begin position="40"/>
        <end position="70"/>
    </location>
</feature>
<proteinExistence type="predicted"/>
<protein>
    <submittedName>
        <fullName evidence="2">Uncharacterized protein</fullName>
    </submittedName>
</protein>
<feature type="compositionally biased region" description="Low complexity" evidence="1">
    <location>
        <begin position="40"/>
        <end position="49"/>
    </location>
</feature>
<dbReference type="AlphaFoldDB" id="A0A6J4PI39"/>
<organism evidence="2">
    <name type="scientific">uncultured Phycisphaerae bacterium</name>
    <dbReference type="NCBI Taxonomy" id="904963"/>
    <lineage>
        <taxon>Bacteria</taxon>
        <taxon>Pseudomonadati</taxon>
        <taxon>Planctomycetota</taxon>
        <taxon>Phycisphaerae</taxon>
        <taxon>environmental samples</taxon>
    </lineage>
</organism>